<reference evidence="3" key="1">
    <citation type="journal article" date="2017" name="Int. J. Syst. Evol. Microbiol.">
        <title>Notoacmeibacter marinus gen. nov., sp. nov., isolated from the gut of a limpet and proposal of Notoacmeibacteraceae fam. nov. in the order Rhizobiales of the class Alphaproteobacteria.</title>
        <authorList>
            <person name="Huang Z."/>
            <person name="Guo F."/>
            <person name="Lai Q."/>
        </authorList>
    </citation>
    <scope>NUCLEOTIDE SEQUENCE [LARGE SCALE GENOMIC DNA]</scope>
    <source>
        <strain evidence="3">XMTR2A4</strain>
    </source>
</reference>
<dbReference type="PANTHER" id="PTHR47652">
    <property type="entry name" value="MITOCHONDRIAL IMPORT INNER MEMBRANE TRANSLOCASE SUBUNIT TIM44"/>
    <property type="match status" value="1"/>
</dbReference>
<evidence type="ECO:0008006" key="4">
    <source>
        <dbReference type="Google" id="ProtNLM"/>
    </source>
</evidence>
<dbReference type="InterPro" id="IPR022062">
    <property type="entry name" value="DUF3618"/>
</dbReference>
<sequence length="390" mass="39856">MSDKTDRLEAEAERHRSNIDNTIDALKDRMSPGQMMDEALGFFKEGQVAEAGKNFGQQVRDNPLALGLIGAGIAWLAFGSGVRSTGRDLYDRYGSDDGADVDEYGRFRAGGGRHLDPDRFPDSGEYHDPYRSPSDADPRTGGATYVGGSDTTGSSLKDKASGVGSAVSGAASGVGSAISGAASSTGSSVSSGASKTGSAISGAASSVGESARSAGSAVGSAAGNAASSISSGASSASQAARDAAASTGQAFADGGRAVSYRASQARQSATRGYRNIQSELIGAFRDEPLVFGAIAVAVGAAIGAALPPTRREDELMGETRDNLRDQAYERGRDAVTEARDVAEKTYTAASERAEQKGLKPKGEGETVAEKVADVARTAAQTARDEVKKKT</sequence>
<gene>
    <name evidence="2" type="ORF">B7H23_06645</name>
</gene>
<feature type="region of interest" description="Disordered" evidence="1">
    <location>
        <begin position="177"/>
        <end position="201"/>
    </location>
</feature>
<evidence type="ECO:0000313" key="2">
    <source>
        <dbReference type="EMBL" id="OXT02564.1"/>
    </source>
</evidence>
<comment type="caution">
    <text evidence="2">The sequence shown here is derived from an EMBL/GenBank/DDBJ whole genome shotgun (WGS) entry which is preliminary data.</text>
</comment>
<dbReference type="Pfam" id="PF12277">
    <property type="entry name" value="DUF3618"/>
    <property type="match status" value="1"/>
</dbReference>
<dbReference type="PANTHER" id="PTHR47652:SF3">
    <property type="entry name" value="MITOCHONDRIAL IMPORT INNER MEMBRANE TRANSLOCASE SUBUNIT TIM44"/>
    <property type="match status" value="1"/>
</dbReference>
<protein>
    <recommendedName>
        <fullName evidence="4">DUF3618 domain-containing protein</fullName>
    </recommendedName>
</protein>
<organism evidence="2 3">
    <name type="scientific">Notoacmeibacter marinus</name>
    <dbReference type="NCBI Taxonomy" id="1876515"/>
    <lineage>
        <taxon>Bacteria</taxon>
        <taxon>Pseudomonadati</taxon>
        <taxon>Pseudomonadota</taxon>
        <taxon>Alphaproteobacteria</taxon>
        <taxon>Hyphomicrobiales</taxon>
        <taxon>Notoacmeibacteraceae</taxon>
        <taxon>Notoacmeibacter</taxon>
    </lineage>
</organism>
<proteinExistence type="predicted"/>
<feature type="compositionally biased region" description="Basic and acidic residues" evidence="1">
    <location>
        <begin position="351"/>
        <end position="368"/>
    </location>
</feature>
<dbReference type="EMBL" id="NBYO01000001">
    <property type="protein sequence ID" value="OXT02564.1"/>
    <property type="molecule type" value="Genomic_DNA"/>
</dbReference>
<evidence type="ECO:0000256" key="1">
    <source>
        <dbReference type="SAM" id="MobiDB-lite"/>
    </source>
</evidence>
<feature type="region of interest" description="Disordered" evidence="1">
    <location>
        <begin position="101"/>
        <end position="162"/>
    </location>
</feature>
<evidence type="ECO:0000313" key="3">
    <source>
        <dbReference type="Proteomes" id="UP000215405"/>
    </source>
</evidence>
<accession>A0A231V330</accession>
<dbReference type="Gene3D" id="1.20.120.20">
    <property type="entry name" value="Apolipoprotein"/>
    <property type="match status" value="1"/>
</dbReference>
<keyword evidence="3" id="KW-1185">Reference proteome</keyword>
<dbReference type="RefSeq" id="WP_094076518.1">
    <property type="nucleotide sequence ID" value="NZ_NBYO01000001.1"/>
</dbReference>
<feature type="region of interest" description="Disordered" evidence="1">
    <location>
        <begin position="346"/>
        <end position="368"/>
    </location>
</feature>
<feature type="compositionally biased region" description="Basic and acidic residues" evidence="1">
    <location>
        <begin position="113"/>
        <end position="138"/>
    </location>
</feature>
<dbReference type="AlphaFoldDB" id="A0A231V330"/>
<name>A0A231V330_9HYPH</name>
<dbReference type="Proteomes" id="UP000215405">
    <property type="component" value="Unassembled WGS sequence"/>
</dbReference>